<name>A0AAV4ELG6_9GAST</name>
<evidence type="ECO:0000313" key="2">
    <source>
        <dbReference type="Proteomes" id="UP000762676"/>
    </source>
</evidence>
<reference evidence="1 2" key="1">
    <citation type="journal article" date="2021" name="Elife">
        <title>Chloroplast acquisition without the gene transfer in kleptoplastic sea slugs, Plakobranchus ocellatus.</title>
        <authorList>
            <person name="Maeda T."/>
            <person name="Takahashi S."/>
            <person name="Yoshida T."/>
            <person name="Shimamura S."/>
            <person name="Takaki Y."/>
            <person name="Nagai Y."/>
            <person name="Toyoda A."/>
            <person name="Suzuki Y."/>
            <person name="Arimoto A."/>
            <person name="Ishii H."/>
            <person name="Satoh N."/>
            <person name="Nishiyama T."/>
            <person name="Hasebe M."/>
            <person name="Maruyama T."/>
            <person name="Minagawa J."/>
            <person name="Obokata J."/>
            <person name="Shigenobu S."/>
        </authorList>
    </citation>
    <scope>NUCLEOTIDE SEQUENCE [LARGE SCALE GENOMIC DNA]</scope>
</reference>
<dbReference type="Proteomes" id="UP000762676">
    <property type="component" value="Unassembled WGS sequence"/>
</dbReference>
<proteinExistence type="predicted"/>
<protein>
    <submittedName>
        <fullName evidence="1">Uncharacterized protein</fullName>
    </submittedName>
</protein>
<dbReference type="EMBL" id="BMAT01007294">
    <property type="protein sequence ID" value="GFR61585.1"/>
    <property type="molecule type" value="Genomic_DNA"/>
</dbReference>
<accession>A0AAV4ELG6</accession>
<organism evidence="1 2">
    <name type="scientific">Elysia marginata</name>
    <dbReference type="NCBI Taxonomy" id="1093978"/>
    <lineage>
        <taxon>Eukaryota</taxon>
        <taxon>Metazoa</taxon>
        <taxon>Spiralia</taxon>
        <taxon>Lophotrochozoa</taxon>
        <taxon>Mollusca</taxon>
        <taxon>Gastropoda</taxon>
        <taxon>Heterobranchia</taxon>
        <taxon>Euthyneura</taxon>
        <taxon>Panpulmonata</taxon>
        <taxon>Sacoglossa</taxon>
        <taxon>Placobranchoidea</taxon>
        <taxon>Plakobranchidae</taxon>
        <taxon>Elysia</taxon>
    </lineage>
</organism>
<evidence type="ECO:0000313" key="1">
    <source>
        <dbReference type="EMBL" id="GFR61585.1"/>
    </source>
</evidence>
<comment type="caution">
    <text evidence="1">The sequence shown here is derived from an EMBL/GenBank/DDBJ whole genome shotgun (WGS) entry which is preliminary data.</text>
</comment>
<keyword evidence="2" id="KW-1185">Reference proteome</keyword>
<gene>
    <name evidence="1" type="ORF">ElyMa_003560600</name>
</gene>
<sequence length="117" mass="13701">MELFLVRRRWSYLLVCLQSECEDAGDSGYKRYVESTEMWESERYSVERLMDVLGSHCVSHSARNVHHRPFKFTLRGGVGGEREEGVKRLPNENTVLLRVRSGVRGREGYGDRFRCWS</sequence>
<dbReference type="AlphaFoldDB" id="A0AAV4ELG6"/>